<dbReference type="AlphaFoldDB" id="X0SRC7"/>
<name>X0SRC7_9ZZZZ</name>
<dbReference type="GO" id="GO:0004803">
    <property type="term" value="F:transposase activity"/>
    <property type="evidence" value="ECO:0007669"/>
    <property type="project" value="InterPro"/>
</dbReference>
<reference evidence="2" key="1">
    <citation type="journal article" date="2014" name="Front. Microbiol.">
        <title>High frequency of phylogenetically diverse reductive dehalogenase-homologous genes in deep subseafloor sedimentary metagenomes.</title>
        <authorList>
            <person name="Kawai M."/>
            <person name="Futagami T."/>
            <person name="Toyoda A."/>
            <person name="Takaki Y."/>
            <person name="Nishi S."/>
            <person name="Hori S."/>
            <person name="Arai W."/>
            <person name="Tsubouchi T."/>
            <person name="Morono Y."/>
            <person name="Uchiyama I."/>
            <person name="Ito T."/>
            <person name="Fujiyama A."/>
            <person name="Inagaki F."/>
            <person name="Takami H."/>
        </authorList>
    </citation>
    <scope>NUCLEOTIDE SEQUENCE</scope>
    <source>
        <strain evidence="2">Expedition CK06-06</strain>
    </source>
</reference>
<gene>
    <name evidence="2" type="ORF">S01H1_01902</name>
</gene>
<feature type="domain" description="Transposase IS4-like" evidence="1">
    <location>
        <begin position="27"/>
        <end position="131"/>
    </location>
</feature>
<proteinExistence type="predicted"/>
<dbReference type="GO" id="GO:0006313">
    <property type="term" value="P:DNA transposition"/>
    <property type="evidence" value="ECO:0007669"/>
    <property type="project" value="InterPro"/>
</dbReference>
<organism evidence="2">
    <name type="scientific">marine sediment metagenome</name>
    <dbReference type="NCBI Taxonomy" id="412755"/>
    <lineage>
        <taxon>unclassified sequences</taxon>
        <taxon>metagenomes</taxon>
        <taxon>ecological metagenomes</taxon>
    </lineage>
</organism>
<dbReference type="Pfam" id="PF01609">
    <property type="entry name" value="DDE_Tnp_1"/>
    <property type="match status" value="1"/>
</dbReference>
<dbReference type="EMBL" id="BARS01000871">
    <property type="protein sequence ID" value="GAF83624.1"/>
    <property type="molecule type" value="Genomic_DNA"/>
</dbReference>
<comment type="caution">
    <text evidence="2">The sequence shown here is derived from an EMBL/GenBank/DDBJ whole genome shotgun (WGS) entry which is preliminary data.</text>
</comment>
<sequence>RGKKYQLSQLYQQVKHNLKKSKRTGLLLKRVTVKIPGSSEKAAIVFARGYCEPQEHTVKGKKKDKSPPWVAFLSTDTRLHAATIIKKYTKRWSVEVFFKESKQLLALGKEQSNSFQAQVFATTNSFLCYALLNYLNEREYKAGTGPLFEALADEAAPITYARRLWDFFRGLFEISFSKIFELFRIEEDFQSYFDVLDHVVSESAPFRGCET</sequence>
<evidence type="ECO:0000259" key="1">
    <source>
        <dbReference type="Pfam" id="PF01609"/>
    </source>
</evidence>
<dbReference type="GO" id="GO:0003677">
    <property type="term" value="F:DNA binding"/>
    <property type="evidence" value="ECO:0007669"/>
    <property type="project" value="InterPro"/>
</dbReference>
<dbReference type="InterPro" id="IPR002559">
    <property type="entry name" value="Transposase_11"/>
</dbReference>
<accession>X0SRC7</accession>
<evidence type="ECO:0000313" key="2">
    <source>
        <dbReference type="EMBL" id="GAF83624.1"/>
    </source>
</evidence>
<dbReference type="InterPro" id="IPR012337">
    <property type="entry name" value="RNaseH-like_sf"/>
</dbReference>
<dbReference type="SUPFAM" id="SSF53098">
    <property type="entry name" value="Ribonuclease H-like"/>
    <property type="match status" value="1"/>
</dbReference>
<feature type="non-terminal residue" evidence="2">
    <location>
        <position position="1"/>
    </location>
</feature>
<protein>
    <recommendedName>
        <fullName evidence="1">Transposase IS4-like domain-containing protein</fullName>
    </recommendedName>
</protein>